<protein>
    <submittedName>
        <fullName evidence="2">Uncharacterized protein</fullName>
    </submittedName>
</protein>
<dbReference type="AlphaFoldDB" id="A0A1I6RUQ7"/>
<feature type="transmembrane region" description="Helical" evidence="1">
    <location>
        <begin position="73"/>
        <end position="95"/>
    </location>
</feature>
<dbReference type="Pfam" id="PF17647">
    <property type="entry name" value="DUF5518"/>
    <property type="match status" value="1"/>
</dbReference>
<keyword evidence="1" id="KW-0812">Transmembrane</keyword>
<feature type="transmembrane region" description="Helical" evidence="1">
    <location>
        <begin position="16"/>
        <end position="35"/>
    </location>
</feature>
<organism evidence="2 3">
    <name type="scientific">Halostagnicola kamekurae</name>
    <dbReference type="NCBI Taxonomy" id="619731"/>
    <lineage>
        <taxon>Archaea</taxon>
        <taxon>Methanobacteriati</taxon>
        <taxon>Methanobacteriota</taxon>
        <taxon>Stenosarchaea group</taxon>
        <taxon>Halobacteria</taxon>
        <taxon>Halobacteriales</taxon>
        <taxon>Natrialbaceae</taxon>
        <taxon>Halostagnicola</taxon>
    </lineage>
</organism>
<gene>
    <name evidence="2" type="ORF">SAMN04488556_2148</name>
</gene>
<dbReference type="InterPro" id="IPR040493">
    <property type="entry name" value="DUF5518"/>
</dbReference>
<feature type="transmembrane region" description="Helical" evidence="1">
    <location>
        <begin position="107"/>
        <end position="135"/>
    </location>
</feature>
<keyword evidence="1" id="KW-1133">Transmembrane helix</keyword>
<evidence type="ECO:0000313" key="2">
    <source>
        <dbReference type="EMBL" id="SFS68376.1"/>
    </source>
</evidence>
<name>A0A1I6RUQ7_9EURY</name>
<sequence>MIRLWNRPKGRLDPEWRLAIVLGLASIPFTIASYWQSFPDFTRNFVPVFLAGAIGGSLAYTTDLKARRVGARTGVVGSLAELWPLVDLLAFISGLNQPLWFSGLQGIMLICFMLLVVLLSALVGRIGAIIGHWTLEKKDTYRSRLGEFVR</sequence>
<keyword evidence="1" id="KW-0472">Membrane</keyword>
<accession>A0A1I6RUQ7</accession>
<dbReference type="Proteomes" id="UP000199199">
    <property type="component" value="Unassembled WGS sequence"/>
</dbReference>
<dbReference type="EMBL" id="FOZS01000002">
    <property type="protein sequence ID" value="SFS68376.1"/>
    <property type="molecule type" value="Genomic_DNA"/>
</dbReference>
<evidence type="ECO:0000313" key="3">
    <source>
        <dbReference type="Proteomes" id="UP000199199"/>
    </source>
</evidence>
<reference evidence="3" key="1">
    <citation type="submission" date="2016-10" db="EMBL/GenBank/DDBJ databases">
        <authorList>
            <person name="Varghese N."/>
            <person name="Submissions S."/>
        </authorList>
    </citation>
    <scope>NUCLEOTIDE SEQUENCE [LARGE SCALE GENOMIC DNA]</scope>
    <source>
        <strain evidence="3">DSM 22427</strain>
    </source>
</reference>
<feature type="transmembrane region" description="Helical" evidence="1">
    <location>
        <begin position="41"/>
        <end position="61"/>
    </location>
</feature>
<proteinExistence type="predicted"/>
<keyword evidence="3" id="KW-1185">Reference proteome</keyword>
<dbReference type="OrthoDB" id="177437at2157"/>
<evidence type="ECO:0000256" key="1">
    <source>
        <dbReference type="SAM" id="Phobius"/>
    </source>
</evidence>
<dbReference type="RefSeq" id="WP_092905517.1">
    <property type="nucleotide sequence ID" value="NZ_FOZS01000002.1"/>
</dbReference>